<dbReference type="EMBL" id="JADPKZ010000044">
    <property type="protein sequence ID" value="MBF8378447.1"/>
    <property type="molecule type" value="Genomic_DNA"/>
</dbReference>
<dbReference type="Pfam" id="PF04205">
    <property type="entry name" value="FMN_bind"/>
    <property type="match status" value="1"/>
</dbReference>
<reference evidence="3 4" key="1">
    <citation type="submission" date="2020-11" db="EMBL/GenBank/DDBJ databases">
        <title>Genomic insight of Alicyclobacillus mali FL 18 reveals a new arsenic-resistant strain, with potential in environmental biotechnology.</title>
        <authorList>
            <person name="Fiorentino G."/>
            <person name="Gallo G."/>
            <person name="Aulitto M."/>
        </authorList>
    </citation>
    <scope>NUCLEOTIDE SEQUENCE [LARGE SCALE GENOMIC DNA]</scope>
    <source>
        <strain evidence="3 4">FL 18</strain>
    </source>
</reference>
<dbReference type="SMART" id="SM00900">
    <property type="entry name" value="FMN_bind"/>
    <property type="match status" value="1"/>
</dbReference>
<accession>A0ABS0F562</accession>
<keyword evidence="4" id="KW-1185">Reference proteome</keyword>
<comment type="caution">
    <text evidence="3">The sequence shown here is derived from an EMBL/GenBank/DDBJ whole genome shotgun (WGS) entry which is preliminary data.</text>
</comment>
<dbReference type="Gene3D" id="3.90.1010.20">
    <property type="match status" value="1"/>
</dbReference>
<feature type="domain" description="FMN-binding" evidence="2">
    <location>
        <begin position="103"/>
        <end position="175"/>
    </location>
</feature>
<gene>
    <name evidence="3" type="ORF">IW967_11320</name>
</gene>
<evidence type="ECO:0000313" key="4">
    <source>
        <dbReference type="Proteomes" id="UP000642910"/>
    </source>
</evidence>
<feature type="region of interest" description="Disordered" evidence="1">
    <location>
        <begin position="63"/>
        <end position="94"/>
    </location>
</feature>
<sequence>MNVGASPGWLHSSFRENGYTADRGFSKEEMSVGKLGRAPLVAICTAALAAVYGAGYVATEPYAHRASPGSPPASPQRHADEGKRGTASARYRDGVYRGSGSDQIGTIGVEVTIAGGRIAKVVITRCDTHYPQSDIDPALPDEVIKAQSANIRFVSGATLSSFAFALAVQQALDEAKNPDSAGGGA</sequence>
<proteinExistence type="predicted"/>
<evidence type="ECO:0000256" key="1">
    <source>
        <dbReference type="SAM" id="MobiDB-lite"/>
    </source>
</evidence>
<feature type="compositionally biased region" description="Basic and acidic residues" evidence="1">
    <location>
        <begin position="77"/>
        <end position="94"/>
    </location>
</feature>
<evidence type="ECO:0000259" key="2">
    <source>
        <dbReference type="SMART" id="SM00900"/>
    </source>
</evidence>
<name>A0ABS0F562_9BACL</name>
<evidence type="ECO:0000313" key="3">
    <source>
        <dbReference type="EMBL" id="MBF8378447.1"/>
    </source>
</evidence>
<dbReference type="InterPro" id="IPR007329">
    <property type="entry name" value="FMN-bd"/>
</dbReference>
<organism evidence="3 4">
    <name type="scientific">Alicyclobacillus mali</name>
    <name type="common">ex Roth et al. 2021</name>
    <dbReference type="NCBI Taxonomy" id="1123961"/>
    <lineage>
        <taxon>Bacteria</taxon>
        <taxon>Bacillati</taxon>
        <taxon>Bacillota</taxon>
        <taxon>Bacilli</taxon>
        <taxon>Bacillales</taxon>
        <taxon>Alicyclobacillaceae</taxon>
        <taxon>Alicyclobacillus</taxon>
    </lineage>
</organism>
<dbReference type="Proteomes" id="UP000642910">
    <property type="component" value="Unassembled WGS sequence"/>
</dbReference>
<protein>
    <submittedName>
        <fullName evidence="3">FMN-binding protein</fullName>
    </submittedName>
</protein>